<accession>A0A165ZVC2</accession>
<protein>
    <submittedName>
        <fullName evidence="2">Uncharacterized protein</fullName>
    </submittedName>
</protein>
<evidence type="ECO:0000313" key="3">
    <source>
        <dbReference type="Proteomes" id="UP000076532"/>
    </source>
</evidence>
<dbReference type="CDD" id="cd00024">
    <property type="entry name" value="CD_CSD"/>
    <property type="match status" value="1"/>
</dbReference>
<dbReference type="InterPro" id="IPR016197">
    <property type="entry name" value="Chromo-like_dom_sf"/>
</dbReference>
<dbReference type="OrthoDB" id="3032681at2759"/>
<evidence type="ECO:0000256" key="1">
    <source>
        <dbReference type="SAM" id="MobiDB-lite"/>
    </source>
</evidence>
<feature type="compositionally biased region" description="Acidic residues" evidence="1">
    <location>
        <begin position="539"/>
        <end position="552"/>
    </location>
</feature>
<gene>
    <name evidence="2" type="ORF">FIBSPDRAFT_899306</name>
</gene>
<sequence length="662" mass="73877">MWGCEASEDRTATKAFYKWPGLKCNDRSSKDVLEGSYCGSYNIAVTVGKGEGQGCVLLAAQIDNPITQTTLNQFESTIIKFHALDNNLMSYGNSGPYMASCQINISESMRDLALSFGIAQGYWHTDFKDDFTRWTLCTLTFRLPPGSNPGPFILDRHSIYFHEQGVWIVWLLFHGNNIYTGITPQIPPEVLRVDGDHLPDSIQQMWNQQGSENCSMAVGYISVVAAHRPGLQAITPSTYFGNEGAPKPHKLSQRTYSEFGLNILGNTQNHFNRLRNELIYQFYNGMKSLGLRYEGDLNELARKWVYEDEGEQACALLGHLLTLSRMHMLSFFIRQKHYIPLKKSAICAAQQELKESAEDGASYHLTEHWPMIQLRSNESVVLERCIIINKASWKVIVEGTDQPTWIDDPGQTLNQNQSLLSQWVLDNVPNRALGTSPFIARDNAPGLVNAASQPSPVTPSESQADTGTPHTQCQDAVVSEGHASSSVTDGLQVLQLLDALMPHNELQDTTILKGLLPQMLACERQRLQSRYMQANVAESNEDDASSDFEGGDDVASSPQHRRWCIVQEPDESGFEIERVVACAESEDGQSVQYCKQKDDTWETVENLQNAPNVLQAFANETQKVKGNVVLPTAKVMNVLKNLFNADQLQIKLSKNTKSAYVV</sequence>
<dbReference type="Gene3D" id="2.40.50.40">
    <property type="match status" value="1"/>
</dbReference>
<proteinExistence type="predicted"/>
<keyword evidence="3" id="KW-1185">Reference proteome</keyword>
<organism evidence="2 3">
    <name type="scientific">Athelia psychrophila</name>
    <dbReference type="NCBI Taxonomy" id="1759441"/>
    <lineage>
        <taxon>Eukaryota</taxon>
        <taxon>Fungi</taxon>
        <taxon>Dikarya</taxon>
        <taxon>Basidiomycota</taxon>
        <taxon>Agaricomycotina</taxon>
        <taxon>Agaricomycetes</taxon>
        <taxon>Agaricomycetidae</taxon>
        <taxon>Atheliales</taxon>
        <taxon>Atheliaceae</taxon>
        <taxon>Athelia</taxon>
    </lineage>
</organism>
<feature type="region of interest" description="Disordered" evidence="1">
    <location>
        <begin position="446"/>
        <end position="481"/>
    </location>
</feature>
<dbReference type="AlphaFoldDB" id="A0A165ZVC2"/>
<dbReference type="EMBL" id="KV417670">
    <property type="protein sequence ID" value="KZP10965.1"/>
    <property type="molecule type" value="Genomic_DNA"/>
</dbReference>
<feature type="compositionally biased region" description="Polar residues" evidence="1">
    <location>
        <begin position="450"/>
        <end position="474"/>
    </location>
</feature>
<name>A0A165ZVC2_9AGAM</name>
<dbReference type="SUPFAM" id="SSF54160">
    <property type="entry name" value="Chromo domain-like"/>
    <property type="match status" value="1"/>
</dbReference>
<dbReference type="Proteomes" id="UP000076532">
    <property type="component" value="Unassembled WGS sequence"/>
</dbReference>
<evidence type="ECO:0000313" key="2">
    <source>
        <dbReference type="EMBL" id="KZP10965.1"/>
    </source>
</evidence>
<feature type="region of interest" description="Disordered" evidence="1">
    <location>
        <begin position="536"/>
        <end position="556"/>
    </location>
</feature>
<reference evidence="2 3" key="1">
    <citation type="journal article" date="2016" name="Mol. Biol. Evol.">
        <title>Comparative Genomics of Early-Diverging Mushroom-Forming Fungi Provides Insights into the Origins of Lignocellulose Decay Capabilities.</title>
        <authorList>
            <person name="Nagy L.G."/>
            <person name="Riley R."/>
            <person name="Tritt A."/>
            <person name="Adam C."/>
            <person name="Daum C."/>
            <person name="Floudas D."/>
            <person name="Sun H."/>
            <person name="Yadav J.S."/>
            <person name="Pangilinan J."/>
            <person name="Larsson K.H."/>
            <person name="Matsuura K."/>
            <person name="Barry K."/>
            <person name="Labutti K."/>
            <person name="Kuo R."/>
            <person name="Ohm R.A."/>
            <person name="Bhattacharya S.S."/>
            <person name="Shirouzu T."/>
            <person name="Yoshinaga Y."/>
            <person name="Martin F.M."/>
            <person name="Grigoriev I.V."/>
            <person name="Hibbett D.S."/>
        </authorList>
    </citation>
    <scope>NUCLEOTIDE SEQUENCE [LARGE SCALE GENOMIC DNA]</scope>
    <source>
        <strain evidence="2 3">CBS 109695</strain>
    </source>
</reference>